<feature type="compositionally biased region" description="Polar residues" evidence="18">
    <location>
        <begin position="150"/>
        <end position="160"/>
    </location>
</feature>
<reference evidence="21" key="1">
    <citation type="journal article" date="2020" name="Fungal Divers.">
        <title>Resolving the Mortierellaceae phylogeny through synthesis of multi-gene phylogenetics and phylogenomics.</title>
        <authorList>
            <person name="Vandepol N."/>
            <person name="Liber J."/>
            <person name="Desiro A."/>
            <person name="Na H."/>
            <person name="Kennedy M."/>
            <person name="Barry K."/>
            <person name="Grigoriev I.V."/>
            <person name="Miller A.N."/>
            <person name="O'Donnell K."/>
            <person name="Stajich J.E."/>
            <person name="Bonito G."/>
        </authorList>
    </citation>
    <scope>NUCLEOTIDE SEQUENCE</scope>
    <source>
        <strain evidence="21">CK1249</strain>
    </source>
</reference>
<feature type="transmembrane region" description="Helical" evidence="19">
    <location>
        <begin position="703"/>
        <end position="731"/>
    </location>
</feature>
<dbReference type="OrthoDB" id="416585at2759"/>
<name>A0A9P6JC21_MORAP</name>
<evidence type="ECO:0000256" key="14">
    <source>
        <dbReference type="ARBA" id="ARBA00061395"/>
    </source>
</evidence>
<evidence type="ECO:0000256" key="18">
    <source>
        <dbReference type="SAM" id="MobiDB-lite"/>
    </source>
</evidence>
<feature type="transmembrane region" description="Helical" evidence="19">
    <location>
        <begin position="981"/>
        <end position="1008"/>
    </location>
</feature>
<evidence type="ECO:0000256" key="15">
    <source>
        <dbReference type="ARBA" id="ARBA00067459"/>
    </source>
</evidence>
<keyword evidence="8 17" id="KW-0851">Voltage-gated channel</keyword>
<dbReference type="PANTHER" id="PTHR45628:SF7">
    <property type="entry name" value="VOLTAGE-DEPENDENT CALCIUM CHANNEL TYPE A SUBUNIT ALPHA-1"/>
    <property type="match status" value="1"/>
</dbReference>
<dbReference type="GO" id="GO:0008331">
    <property type="term" value="F:high voltage-gated calcium channel activity"/>
    <property type="evidence" value="ECO:0007669"/>
    <property type="project" value="TreeGrafter"/>
</dbReference>
<organism evidence="21 22">
    <name type="scientific">Mortierella alpina</name>
    <name type="common">Oleaginous fungus</name>
    <name type="synonym">Mortierella renispora</name>
    <dbReference type="NCBI Taxonomy" id="64518"/>
    <lineage>
        <taxon>Eukaryota</taxon>
        <taxon>Fungi</taxon>
        <taxon>Fungi incertae sedis</taxon>
        <taxon>Mucoromycota</taxon>
        <taxon>Mortierellomycotina</taxon>
        <taxon>Mortierellomycetes</taxon>
        <taxon>Mortierellales</taxon>
        <taxon>Mortierellaceae</taxon>
        <taxon>Mortierella</taxon>
    </lineage>
</organism>
<comment type="caution">
    <text evidence="21">The sequence shown here is derived from an EMBL/GenBank/DDBJ whole genome shotgun (WGS) entry which is preliminary data.</text>
</comment>
<keyword evidence="5 17" id="KW-0107">Calcium channel</keyword>
<dbReference type="Gene3D" id="1.20.120.350">
    <property type="entry name" value="Voltage-gated potassium channels. Chain C"/>
    <property type="match status" value="3"/>
</dbReference>
<keyword evidence="9 19" id="KW-1133">Transmembrane helix</keyword>
<accession>A0A9P6JC21</accession>
<feature type="domain" description="Ion transport" evidence="20">
    <location>
        <begin position="1589"/>
        <end position="1829"/>
    </location>
</feature>
<keyword evidence="13" id="KW-0407">Ion channel</keyword>
<keyword evidence="12" id="KW-0325">Glycoprotein</keyword>
<feature type="domain" description="Ion transport" evidence="20">
    <location>
        <begin position="784"/>
        <end position="1014"/>
    </location>
</feature>
<evidence type="ECO:0000256" key="17">
    <source>
        <dbReference type="RuleBase" id="RU003808"/>
    </source>
</evidence>
<feature type="transmembrane region" description="Helical" evidence="19">
    <location>
        <begin position="1249"/>
        <end position="1267"/>
    </location>
</feature>
<feature type="transmembrane region" description="Helical" evidence="19">
    <location>
        <begin position="395"/>
        <end position="417"/>
    </location>
</feature>
<feature type="compositionally biased region" description="Polar residues" evidence="18">
    <location>
        <begin position="2118"/>
        <end position="2131"/>
    </location>
</feature>
<dbReference type="GO" id="GO:0005891">
    <property type="term" value="C:voltage-gated calcium channel complex"/>
    <property type="evidence" value="ECO:0007669"/>
    <property type="project" value="InterPro"/>
</dbReference>
<feature type="transmembrane region" description="Helical" evidence="19">
    <location>
        <begin position="566"/>
        <end position="589"/>
    </location>
</feature>
<feature type="compositionally biased region" description="Low complexity" evidence="18">
    <location>
        <begin position="21"/>
        <end position="39"/>
    </location>
</feature>
<evidence type="ECO:0000313" key="21">
    <source>
        <dbReference type="EMBL" id="KAF9966971.1"/>
    </source>
</evidence>
<feature type="transmembrane region" description="Helical" evidence="19">
    <location>
        <begin position="1583"/>
        <end position="1604"/>
    </location>
</feature>
<feature type="transmembrane region" description="Helical" evidence="19">
    <location>
        <begin position="910"/>
        <end position="931"/>
    </location>
</feature>
<keyword evidence="3" id="KW-1003">Cell membrane</keyword>
<keyword evidence="2" id="KW-0813">Transport</keyword>
<dbReference type="FunFam" id="1.10.287.70:FF:000093">
    <property type="entry name" value="Calcium channel subunit Cch1"/>
    <property type="match status" value="1"/>
</dbReference>
<sequence length="2238" mass="251816">MTGQHPYTDSPNDHDTEQAPAHAESTQTHATAAAALCPPQATPIAASLSSPELSSQQPAAFSPTSHISIHSLEHGSLSADPFSDPGVSEPSSDYEAGLRRRRHTSVNVDGHSSGLAPRSHSIVSRSSTSSTRERAPVRPASPPLIPVGSKRSSMVRNRSSIVGPPASPGTEQPGSWMHGLSDVMTGISSRVVNSRAQEQQPSRSSVHSQADHSDGDQAEQAHQHRNSYHQEGSASAVSFKALGAGSDHGSTKMERVSGSKRSSGAGGSNLAIRSSQQGTRGLFKSAEQSRSGGSHLGKSHSAIQDRGLQDEEEPSFAPGGFAQRVGDKIRLEGRSLLIFSPTNPLRVKLASILMSKYTDPFILVVILTQWVFFVITPTTEDVKNSFGSYWTHYGLLAINILYTIEIISKAIVYGLFFDIRGSQWRKRVPNWIVPLFNIFSVTKTPRAPFKRSHSLSRVNSAHSHSSMAEKSDMQINSACAQTMENASVHALKTSGSPAHAPFFRSYYNRLDGVVVISYWIDFAFMMTGIERIYIFKAISALRPLRLLSLTEGTSTIIDSLSMSAPLLLTILGFIFFFFLILSLIGLLVFQGSLSRRCAIQDSVNVNTWAPVTPEMVCGGYRSNGTIKGIVNYAGQGDGDNSSPRTSGLICPEGQVCMQFPNYNPLGLVSFDNFLFSLLTVFTVSSLEGWTDVEYWVMDGDSRWAAIFFCVAIFLMSFLMIPLFIAGITYSFGAVRAEKRHSAFSSKPQSKRTLLDTAEGWQFEDQIHQVRSPARQWLIRLVNDPWFPIAGAVVVFFNLLAMCFRRYDSTSEELERLNMAEIAFTIFFLLEIAVRIAGHSIWKLFWKKKSNQFDLFLALTTTIILLPVIQEWEWYRYLTVFQVMRAYRLIPAIPGVRDLMRAIIGSATGMMNLLLITFMFLLVCAPIPMFLFGGDMVSDEDQPVNFDDLGQSFISLFVILTGENWVNIMYEGLEAHQERYKQFYAVIFFVVYFCASHYVLLNLFIAIVLEHFELDDDEKYRKQLEMYFERHQRLKNSKAHGIFQYLNPYAYLPARPQTLSVHGLPMDQTVVVRKNIFREFLEGDNAPNTSEIVESKGRVILWLERVRDYWFPTQAQLEAAQEAKMPVKTIKVDPNQVLAGRSGFGKTQDEIDASLERLDAGLEKITWDMDRPLDDAQATSETLSLEGYRKAKAQARALGDERATETREFLEAHPMFDRSLFLFPSNNRFRQWCRRLVGPRTGRHLGTMNWFNWFIFACIILSIAVVIADDPVDRQRAMLTGDARNINILSDIDYATTIIFVVEQFLRVLAYGLVFTPTGYLRDLWNFLDLFIVLMSCVMAFAQIDHLYSVSRAVRALSCLRVLRLVRYFEGVSAMFRAIAKALPRMVVALVLTALLFWPFAIYGVNIYAGYFYSCNDNSVQTKSECVGEFMKKPDGNDNIGILIARTWRNPYDYSFDTIQAAVLTLFEMASQEGWILVMNSGRAVPNHLGEQPFFQTDEPNRFNSFYFLLFMLIGSIVFVQVFIGVILETFKAWNGISLLTVEQRRWLDLRRQLRLIKPTATPARPHNWFRAICYDMVIEKKGYLWKGMTAILALNVCLIASQHYDQPPLLTDIQDISYFIFLGLYTVEIAIKLCGYGFHKWRLSRWNLYDFAITTLALITLIPRFIGHQLWTLRLEKFLLITISFRLAQRIDSLQVLFRALVIALGSIINITAVFMVVFTVYAITFRELFGMTRLGPSTTATANFETFGNTMLMLIRMTTGENWDFVMHDMMVEWPLCTPSMTSYLDSDCGSQPWAYFMFLSFYIVCTYILLNMFIAVIISNFSFAYQQDSLTTLITREDLRNFKMIWAQFDPQGTGYFDPKYLSKFLRSLEGRFCTRVYADPEYSVPNLVKTFTVSPGPAGPPASSSTTEDLNNPNAPPSPSLHGASSTHRSVFGLGTGRRLSRLSVTPSGRHGGGGHSPKTVSITVSGPESSQSDEKKHVLEANLDLQGLQQSLSRVDTLDVYRRRRIYNLVYKEAMATCTTRGISFYNILDILSFTLVDIEQALGMDEFLKRTDRVKEIKAAVARETIHNLLMTIVARRSFLKQRRSKQSSRLRPEVPRIVIDTSIGNELRSSRQDTSPMLTSSPTGRSSFLPSPLLDFSKGHSNFHADGDISPLGGVSTNTMLSISSNDSTGWDFYERDSFNRLSGQSDSTDFMSEQRPGSPQSGFAVEGATWFNMLQDQIKEQDEAQIAGQHL</sequence>
<evidence type="ECO:0000256" key="2">
    <source>
        <dbReference type="ARBA" id="ARBA00022448"/>
    </source>
</evidence>
<evidence type="ECO:0000256" key="6">
    <source>
        <dbReference type="ARBA" id="ARBA00022692"/>
    </source>
</evidence>
<dbReference type="InterPro" id="IPR027359">
    <property type="entry name" value="Volt_channel_dom_sf"/>
</dbReference>
<feature type="region of interest" description="Disordered" evidence="18">
    <location>
        <begin position="1946"/>
        <end position="1979"/>
    </location>
</feature>
<evidence type="ECO:0000313" key="22">
    <source>
        <dbReference type="Proteomes" id="UP000738359"/>
    </source>
</evidence>
<evidence type="ECO:0000256" key="1">
    <source>
        <dbReference type="ARBA" id="ARBA00004651"/>
    </source>
</evidence>
<feature type="compositionally biased region" description="Low complexity" evidence="18">
    <location>
        <begin position="118"/>
        <end position="130"/>
    </location>
</feature>
<keyword evidence="11 19" id="KW-0472">Membrane</keyword>
<comment type="subcellular location">
    <subcellularLocation>
        <location evidence="1">Cell membrane</location>
        <topology evidence="1">Multi-pass membrane protein</topology>
    </subcellularLocation>
    <subcellularLocation>
        <location evidence="17">Membrane</location>
        <topology evidence="17">Multi-pass membrane protein</topology>
    </subcellularLocation>
</comment>
<evidence type="ECO:0000256" key="11">
    <source>
        <dbReference type="ARBA" id="ARBA00023136"/>
    </source>
</evidence>
<feature type="transmembrane region" description="Helical" evidence="19">
    <location>
        <begin position="1326"/>
        <end position="1347"/>
    </location>
</feature>
<keyword evidence="16" id="KW-0479">Metal-binding</keyword>
<gene>
    <name evidence="21" type="primary">CCH1_1</name>
    <name evidence="21" type="ORF">BGZ70_000567</name>
</gene>
<feature type="compositionally biased region" description="Polar residues" evidence="18">
    <location>
        <begin position="1"/>
        <end position="10"/>
    </location>
</feature>
<feature type="binding site" evidence="16">
    <location>
        <position position="687"/>
    </location>
    <ligand>
        <name>Ca(2+)</name>
        <dbReference type="ChEBI" id="CHEBI:29108"/>
    </ligand>
</feature>
<feature type="transmembrane region" description="Helical" evidence="19">
    <location>
        <begin position="1505"/>
        <end position="1527"/>
    </location>
</feature>
<evidence type="ECO:0000256" key="19">
    <source>
        <dbReference type="SAM" id="Phobius"/>
    </source>
</evidence>
<feature type="region of interest" description="Disordered" evidence="18">
    <location>
        <begin position="1897"/>
        <end position="1931"/>
    </location>
</feature>
<feature type="transmembrane region" description="Helical" evidence="19">
    <location>
        <begin position="1795"/>
        <end position="1820"/>
    </location>
</feature>
<dbReference type="EMBL" id="JAAAHY010000111">
    <property type="protein sequence ID" value="KAF9966971.1"/>
    <property type="molecule type" value="Genomic_DNA"/>
</dbReference>
<feature type="transmembrane region" description="Helical" evidence="19">
    <location>
        <begin position="784"/>
        <end position="806"/>
    </location>
</feature>
<dbReference type="SUPFAM" id="SSF81324">
    <property type="entry name" value="Voltage-gated potassium channels"/>
    <property type="match status" value="4"/>
</dbReference>
<feature type="transmembrane region" description="Helical" evidence="19">
    <location>
        <begin position="1616"/>
        <end position="1634"/>
    </location>
</feature>
<evidence type="ECO:0000256" key="4">
    <source>
        <dbReference type="ARBA" id="ARBA00022568"/>
    </source>
</evidence>
<feature type="compositionally biased region" description="Polar residues" evidence="18">
    <location>
        <begin position="186"/>
        <end position="208"/>
    </location>
</feature>
<dbReference type="Gene3D" id="1.10.287.70">
    <property type="match status" value="4"/>
</dbReference>
<feature type="compositionally biased region" description="Basic and acidic residues" evidence="18">
    <location>
        <begin position="209"/>
        <end position="222"/>
    </location>
</feature>
<evidence type="ECO:0000256" key="8">
    <source>
        <dbReference type="ARBA" id="ARBA00022882"/>
    </source>
</evidence>
<keyword evidence="4 17" id="KW-0109">Calcium transport</keyword>
<feature type="compositionally biased region" description="Polar residues" evidence="18">
    <location>
        <begin position="1962"/>
        <end position="1974"/>
    </location>
</feature>
<evidence type="ECO:0000256" key="12">
    <source>
        <dbReference type="ARBA" id="ARBA00023180"/>
    </source>
</evidence>
<keyword evidence="7 16" id="KW-0106">Calcium</keyword>
<evidence type="ECO:0000256" key="3">
    <source>
        <dbReference type="ARBA" id="ARBA00022475"/>
    </source>
</evidence>
<dbReference type="GO" id="GO:0046872">
    <property type="term" value="F:metal ion binding"/>
    <property type="evidence" value="ECO:0007669"/>
    <property type="project" value="UniProtKB-KW"/>
</dbReference>
<feature type="transmembrane region" description="Helical" evidence="19">
    <location>
        <begin position="357"/>
        <end position="375"/>
    </location>
</feature>
<dbReference type="InterPro" id="IPR002077">
    <property type="entry name" value="VDCCAlpha1"/>
</dbReference>
<keyword evidence="22" id="KW-1185">Reference proteome</keyword>
<feature type="compositionally biased region" description="Low complexity" evidence="18">
    <location>
        <begin position="45"/>
        <end position="60"/>
    </location>
</feature>
<feature type="transmembrane region" description="Helical" evidence="19">
    <location>
        <begin position="513"/>
        <end position="534"/>
    </location>
</feature>
<feature type="domain" description="Ion transport" evidence="20">
    <location>
        <begin position="1248"/>
        <end position="1532"/>
    </location>
</feature>
<dbReference type="Proteomes" id="UP000738359">
    <property type="component" value="Unassembled WGS sequence"/>
</dbReference>
<evidence type="ECO:0000256" key="13">
    <source>
        <dbReference type="ARBA" id="ARBA00023303"/>
    </source>
</evidence>
<evidence type="ECO:0000256" key="16">
    <source>
        <dbReference type="PIRSR" id="PIRSR602077-1"/>
    </source>
</evidence>
<feature type="transmembrane region" description="Helical" evidence="19">
    <location>
        <begin position="1386"/>
        <end position="1408"/>
    </location>
</feature>
<dbReference type="Gene3D" id="1.10.238.10">
    <property type="entry name" value="EF-hand"/>
    <property type="match status" value="1"/>
</dbReference>
<evidence type="ECO:0000256" key="9">
    <source>
        <dbReference type="ARBA" id="ARBA00022989"/>
    </source>
</evidence>
<keyword evidence="10" id="KW-0406">Ion transport</keyword>
<dbReference type="PRINTS" id="PR00167">
    <property type="entry name" value="CACHANNEL"/>
</dbReference>
<feature type="region of interest" description="Disordered" evidence="18">
    <location>
        <begin position="1"/>
        <end position="321"/>
    </location>
</feature>
<dbReference type="InterPro" id="IPR050599">
    <property type="entry name" value="VDCC_alpha-1_subunit"/>
</dbReference>
<comment type="similarity">
    <text evidence="14 17">Belongs to the calcium channel alpha-1 subunit (TC 1.A.1.11) family.</text>
</comment>
<dbReference type="PANTHER" id="PTHR45628">
    <property type="entry name" value="VOLTAGE-DEPENDENT CALCIUM CHANNEL TYPE A SUBUNIT ALPHA-1"/>
    <property type="match status" value="1"/>
</dbReference>
<feature type="transmembrane region" description="Helical" evidence="19">
    <location>
        <begin position="818"/>
        <end position="837"/>
    </location>
</feature>
<proteinExistence type="inferred from homology"/>
<evidence type="ECO:0000259" key="20">
    <source>
        <dbReference type="Pfam" id="PF00520"/>
    </source>
</evidence>
<keyword evidence="6 19" id="KW-0812">Transmembrane</keyword>
<feature type="transmembrane region" description="Helical" evidence="19">
    <location>
        <begin position="1700"/>
        <end position="1724"/>
    </location>
</feature>
<evidence type="ECO:0000256" key="10">
    <source>
        <dbReference type="ARBA" id="ARBA00023065"/>
    </source>
</evidence>
<feature type="region of interest" description="Disordered" evidence="18">
    <location>
        <begin position="2114"/>
        <end position="2137"/>
    </location>
</feature>
<evidence type="ECO:0000256" key="7">
    <source>
        <dbReference type="ARBA" id="ARBA00022837"/>
    </source>
</evidence>
<feature type="transmembrane region" description="Helical" evidence="19">
    <location>
        <begin position="849"/>
        <end position="867"/>
    </location>
</feature>
<feature type="binding site" evidence="16">
    <location>
        <position position="962"/>
    </location>
    <ligand>
        <name>Ca(2+)</name>
        <dbReference type="ChEBI" id="CHEBI:29108"/>
    </ligand>
</feature>
<dbReference type="InterPro" id="IPR005821">
    <property type="entry name" value="Ion_trans_dom"/>
</dbReference>
<feature type="transmembrane region" description="Helical" evidence="19">
    <location>
        <begin position="1293"/>
        <end position="1314"/>
    </location>
</feature>
<feature type="transmembrane region" description="Helical" evidence="19">
    <location>
        <begin position="951"/>
        <end position="969"/>
    </location>
</feature>
<evidence type="ECO:0000256" key="5">
    <source>
        <dbReference type="ARBA" id="ARBA00022673"/>
    </source>
</evidence>
<dbReference type="Pfam" id="PF00520">
    <property type="entry name" value="Ion_trans"/>
    <property type="match status" value="4"/>
</dbReference>
<feature type="transmembrane region" description="Helical" evidence="19">
    <location>
        <begin position="1646"/>
        <end position="1665"/>
    </location>
</feature>
<dbReference type="GO" id="GO:0098703">
    <property type="term" value="P:calcium ion import across plasma membrane"/>
    <property type="evidence" value="ECO:0007669"/>
    <property type="project" value="TreeGrafter"/>
</dbReference>
<protein>
    <recommendedName>
        <fullName evidence="15">Calcium-channel protein CCH1</fullName>
    </recommendedName>
</protein>
<feature type="domain" description="Ion transport" evidence="20">
    <location>
        <begin position="356"/>
        <end position="737"/>
    </location>
</feature>